<evidence type="ECO:0000259" key="5">
    <source>
        <dbReference type="Pfam" id="PF02790"/>
    </source>
</evidence>
<dbReference type="Gene3D" id="1.10.287.90">
    <property type="match status" value="1"/>
</dbReference>
<dbReference type="InterPro" id="IPR036257">
    <property type="entry name" value="Cyt_c_oxidase_su2_TM_sf"/>
</dbReference>
<protein>
    <submittedName>
        <fullName evidence="6">Cytochrome c oxidase subunit II</fullName>
    </submittedName>
</protein>
<comment type="subcellular location">
    <subcellularLocation>
        <location evidence="1">Membrane</location>
        <topology evidence="1">Multi-pass membrane protein</topology>
    </subcellularLocation>
</comment>
<dbReference type="InterPro" id="IPR011759">
    <property type="entry name" value="Cyt_c_oxidase_su2_TM_dom"/>
</dbReference>
<feature type="domain" description="Cytochrome oxidase subunit II transmembrane region profile" evidence="5">
    <location>
        <begin position="9"/>
        <end position="76"/>
    </location>
</feature>
<evidence type="ECO:0000313" key="6">
    <source>
        <dbReference type="EMBL" id="EQD72582.1"/>
    </source>
</evidence>
<dbReference type="GO" id="GO:0016020">
    <property type="term" value="C:membrane"/>
    <property type="evidence" value="ECO:0007669"/>
    <property type="project" value="UniProtKB-SubCell"/>
</dbReference>
<dbReference type="GO" id="GO:0022900">
    <property type="term" value="P:electron transport chain"/>
    <property type="evidence" value="ECO:0007669"/>
    <property type="project" value="InterPro"/>
</dbReference>
<evidence type="ECO:0000256" key="2">
    <source>
        <dbReference type="ARBA" id="ARBA00022692"/>
    </source>
</evidence>
<gene>
    <name evidence="6" type="ORF">B1A_05380</name>
</gene>
<evidence type="ECO:0000256" key="3">
    <source>
        <dbReference type="ARBA" id="ARBA00023136"/>
    </source>
</evidence>
<feature type="transmembrane region" description="Helical" evidence="4">
    <location>
        <begin position="20"/>
        <end position="44"/>
    </location>
</feature>
<organism evidence="6">
    <name type="scientific">mine drainage metagenome</name>
    <dbReference type="NCBI Taxonomy" id="410659"/>
    <lineage>
        <taxon>unclassified sequences</taxon>
        <taxon>metagenomes</taxon>
        <taxon>ecological metagenomes</taxon>
    </lineage>
</organism>
<name>T1BRX3_9ZZZZ</name>
<proteinExistence type="predicted"/>
<sequence length="77" mass="8619">MPSFGASPGATQSSRSVFHLWQGFSILAVIIGGLVVALILWSVVRYRRRDDSIPKQSQYHIPLELTYTIVPFLIIFG</sequence>
<keyword evidence="2 4" id="KW-0812">Transmembrane</keyword>
<keyword evidence="3 4" id="KW-0472">Membrane</keyword>
<evidence type="ECO:0000256" key="4">
    <source>
        <dbReference type="SAM" id="Phobius"/>
    </source>
</evidence>
<accession>T1BRX3</accession>
<keyword evidence="4" id="KW-1133">Transmembrane helix</keyword>
<dbReference type="EMBL" id="AUZX01003916">
    <property type="protein sequence ID" value="EQD72582.1"/>
    <property type="molecule type" value="Genomic_DNA"/>
</dbReference>
<dbReference type="SUPFAM" id="SSF81464">
    <property type="entry name" value="Cytochrome c oxidase subunit II-like, transmembrane region"/>
    <property type="match status" value="1"/>
</dbReference>
<dbReference type="Pfam" id="PF02790">
    <property type="entry name" value="COX2_TM"/>
    <property type="match status" value="1"/>
</dbReference>
<comment type="caution">
    <text evidence="6">The sequence shown here is derived from an EMBL/GenBank/DDBJ whole genome shotgun (WGS) entry which is preliminary data.</text>
</comment>
<feature type="non-terminal residue" evidence="6">
    <location>
        <position position="77"/>
    </location>
</feature>
<evidence type="ECO:0000256" key="1">
    <source>
        <dbReference type="ARBA" id="ARBA00004141"/>
    </source>
</evidence>
<reference evidence="6" key="1">
    <citation type="submission" date="2013-08" db="EMBL/GenBank/DDBJ databases">
        <authorList>
            <person name="Mendez C."/>
            <person name="Richter M."/>
            <person name="Ferrer M."/>
            <person name="Sanchez J."/>
        </authorList>
    </citation>
    <scope>NUCLEOTIDE SEQUENCE</scope>
</reference>
<reference evidence="6" key="2">
    <citation type="journal article" date="2014" name="ISME J.">
        <title>Microbial stratification in low pH oxic and suboxic macroscopic growths along an acid mine drainage.</title>
        <authorList>
            <person name="Mendez-Garcia C."/>
            <person name="Mesa V."/>
            <person name="Sprenger R.R."/>
            <person name="Richter M."/>
            <person name="Diez M.S."/>
            <person name="Solano J."/>
            <person name="Bargiela R."/>
            <person name="Golyshina O.V."/>
            <person name="Manteca A."/>
            <person name="Ramos J.L."/>
            <person name="Gallego J.R."/>
            <person name="Llorente I."/>
            <person name="Martins Dos Santos V.A."/>
            <person name="Jensen O.N."/>
            <person name="Pelaez A.I."/>
            <person name="Sanchez J."/>
            <person name="Ferrer M."/>
        </authorList>
    </citation>
    <scope>NUCLEOTIDE SEQUENCE</scope>
</reference>
<dbReference type="AlphaFoldDB" id="T1BRX3"/>